<dbReference type="OrthoDB" id="630188at2759"/>
<dbReference type="PANTHER" id="PTHR12905">
    <property type="entry name" value="METALLOPHOSPHOESTERASE"/>
    <property type="match status" value="1"/>
</dbReference>
<dbReference type="Gene3D" id="3.60.21.10">
    <property type="match status" value="1"/>
</dbReference>
<dbReference type="InterPro" id="IPR051693">
    <property type="entry name" value="UPF0046_metallophosphoest"/>
</dbReference>
<dbReference type="Proteomes" id="UP000559027">
    <property type="component" value="Unassembled WGS sequence"/>
</dbReference>
<reference evidence="2 3" key="1">
    <citation type="journal article" date="2020" name="ISME J.">
        <title>Uncovering the hidden diversity of litter-decomposition mechanisms in mushroom-forming fungi.</title>
        <authorList>
            <person name="Floudas D."/>
            <person name="Bentzer J."/>
            <person name="Ahren D."/>
            <person name="Johansson T."/>
            <person name="Persson P."/>
            <person name="Tunlid A."/>
        </authorList>
    </citation>
    <scope>NUCLEOTIDE SEQUENCE [LARGE SCALE GENOMIC DNA]</scope>
    <source>
        <strain evidence="2 3">CBS 146.42</strain>
    </source>
</reference>
<comment type="caution">
    <text evidence="2">The sequence shown here is derived from an EMBL/GenBank/DDBJ whole genome shotgun (WGS) entry which is preliminary data.</text>
</comment>
<proteinExistence type="predicted"/>
<sequence length="209" mass="23273">MFKGIKCTLPNIPYLRLLQRNTMKLGGSIATETACAYVYSSEGSVPPHPGPEWTRFVCVSDNHSRTLYDMPAGDVLLHSGDLSSWGYPQQVMVTLDWIKSLDYPTKIIIAGNHDLCLDKDLPASVFEGADLDNDTLIAMQEHVRGEEMKIANVHYLEYEPFEFTTSSGRKWKAFGSPASPKHAAGAFQYVEREEATGTEPMAPRFSPKL</sequence>
<dbReference type="GO" id="GO:0016787">
    <property type="term" value="F:hydrolase activity"/>
    <property type="evidence" value="ECO:0007669"/>
    <property type="project" value="InterPro"/>
</dbReference>
<protein>
    <recommendedName>
        <fullName evidence="1">Calcineurin-like phosphoesterase domain-containing protein</fullName>
    </recommendedName>
</protein>
<dbReference type="EMBL" id="JAACJO010000005">
    <property type="protein sequence ID" value="KAF5358489.1"/>
    <property type="molecule type" value="Genomic_DNA"/>
</dbReference>
<accession>A0A8H5G4T9</accession>
<dbReference type="InterPro" id="IPR029052">
    <property type="entry name" value="Metallo-depent_PP-like"/>
</dbReference>
<name>A0A8H5G4T9_9AGAR</name>
<evidence type="ECO:0000313" key="3">
    <source>
        <dbReference type="Proteomes" id="UP000559027"/>
    </source>
</evidence>
<keyword evidence="3" id="KW-1185">Reference proteome</keyword>
<dbReference type="Pfam" id="PF00149">
    <property type="entry name" value="Metallophos"/>
    <property type="match status" value="1"/>
</dbReference>
<dbReference type="SUPFAM" id="SSF56300">
    <property type="entry name" value="Metallo-dependent phosphatases"/>
    <property type="match status" value="1"/>
</dbReference>
<dbReference type="AlphaFoldDB" id="A0A8H5G4T9"/>
<dbReference type="PANTHER" id="PTHR12905:SF0">
    <property type="entry name" value="CALCINEURIN-LIKE PHOSPHOESTERASE DOMAIN-CONTAINING PROTEIN"/>
    <property type="match status" value="1"/>
</dbReference>
<evidence type="ECO:0000259" key="1">
    <source>
        <dbReference type="Pfam" id="PF00149"/>
    </source>
</evidence>
<gene>
    <name evidence="2" type="ORF">D9756_001739</name>
</gene>
<dbReference type="InterPro" id="IPR004843">
    <property type="entry name" value="Calcineurin-like_PHP"/>
</dbReference>
<evidence type="ECO:0000313" key="2">
    <source>
        <dbReference type="EMBL" id="KAF5358489.1"/>
    </source>
</evidence>
<organism evidence="2 3">
    <name type="scientific">Leucocoprinus leucothites</name>
    <dbReference type="NCBI Taxonomy" id="201217"/>
    <lineage>
        <taxon>Eukaryota</taxon>
        <taxon>Fungi</taxon>
        <taxon>Dikarya</taxon>
        <taxon>Basidiomycota</taxon>
        <taxon>Agaricomycotina</taxon>
        <taxon>Agaricomycetes</taxon>
        <taxon>Agaricomycetidae</taxon>
        <taxon>Agaricales</taxon>
        <taxon>Agaricineae</taxon>
        <taxon>Agaricaceae</taxon>
        <taxon>Leucocoprinus</taxon>
    </lineage>
</organism>
<feature type="domain" description="Calcineurin-like phosphoesterase" evidence="1">
    <location>
        <begin position="72"/>
        <end position="121"/>
    </location>
</feature>